<dbReference type="GO" id="GO:0051213">
    <property type="term" value="F:dioxygenase activity"/>
    <property type="evidence" value="ECO:0007669"/>
    <property type="project" value="UniProtKB-KW"/>
</dbReference>
<dbReference type="EMBL" id="CASHTH010000421">
    <property type="protein sequence ID" value="CAI8000927.1"/>
    <property type="molecule type" value="Genomic_DNA"/>
</dbReference>
<gene>
    <name evidence="1" type="ORF">GBAR_LOCUS3058</name>
</gene>
<evidence type="ECO:0000313" key="2">
    <source>
        <dbReference type="Proteomes" id="UP001174909"/>
    </source>
</evidence>
<comment type="caution">
    <text evidence="1">The sequence shown here is derived from an EMBL/GenBank/DDBJ whole genome shotgun (WGS) entry which is preliminary data.</text>
</comment>
<dbReference type="InterPro" id="IPR014710">
    <property type="entry name" value="RmlC-like_jellyroll"/>
</dbReference>
<dbReference type="Proteomes" id="UP001174909">
    <property type="component" value="Unassembled WGS sequence"/>
</dbReference>
<name>A0AA35R1T7_GEOBA</name>
<dbReference type="CDD" id="cd10548">
    <property type="entry name" value="cupin_CDO"/>
    <property type="match status" value="1"/>
</dbReference>
<sequence>MGKKPPDKSHTNSGGNIMVAVKYSLEDFVQEMEELLKSEPNQEKIFDNGSSYLARLVGNPDAIPVRFRQPVGEGRRANHGSWLLHHNPDSGLLVTSVVWGPGDHAAPHDHRTWGMIGVMDNLLTETRFRRVDDHSKDDWAQLEQDRSATVKPGEVSLLIPEVDEIHQMDNFTDRPTVEVHVYGHDLRGLERVRYDLETGAIKQMITDKYDNC</sequence>
<keyword evidence="2" id="KW-1185">Reference proteome</keyword>
<dbReference type="Gene3D" id="2.60.120.10">
    <property type="entry name" value="Jelly Rolls"/>
    <property type="match status" value="1"/>
</dbReference>
<keyword evidence="1" id="KW-0560">Oxidoreductase</keyword>
<dbReference type="InterPro" id="IPR011051">
    <property type="entry name" value="RmlC_Cupin_sf"/>
</dbReference>
<protein>
    <submittedName>
        <fullName evidence="1">3-mercaptopropionate dioxygenase</fullName>
    </submittedName>
</protein>
<proteinExistence type="predicted"/>
<organism evidence="1 2">
    <name type="scientific">Geodia barretti</name>
    <name type="common">Barrett's horny sponge</name>
    <dbReference type="NCBI Taxonomy" id="519541"/>
    <lineage>
        <taxon>Eukaryota</taxon>
        <taxon>Metazoa</taxon>
        <taxon>Porifera</taxon>
        <taxon>Demospongiae</taxon>
        <taxon>Heteroscleromorpha</taxon>
        <taxon>Tetractinellida</taxon>
        <taxon>Astrophorina</taxon>
        <taxon>Geodiidae</taxon>
        <taxon>Geodia</taxon>
    </lineage>
</organism>
<keyword evidence="1" id="KW-0223">Dioxygenase</keyword>
<dbReference type="AlphaFoldDB" id="A0AA35R1T7"/>
<reference evidence="1" key="1">
    <citation type="submission" date="2023-03" db="EMBL/GenBank/DDBJ databases">
        <authorList>
            <person name="Steffen K."/>
            <person name="Cardenas P."/>
        </authorList>
    </citation>
    <scope>NUCLEOTIDE SEQUENCE</scope>
</reference>
<evidence type="ECO:0000313" key="1">
    <source>
        <dbReference type="EMBL" id="CAI8000927.1"/>
    </source>
</evidence>
<dbReference type="SUPFAM" id="SSF51182">
    <property type="entry name" value="RmlC-like cupins"/>
    <property type="match status" value="1"/>
</dbReference>
<dbReference type="Gene3D" id="1.20.5.440">
    <property type="entry name" value="ATP synthase delta/epsilon subunit, C-terminal domain"/>
    <property type="match status" value="1"/>
</dbReference>
<accession>A0AA35R1T7</accession>